<dbReference type="SMART" id="SM00533">
    <property type="entry name" value="MUTSd"/>
    <property type="match status" value="1"/>
</dbReference>
<dbReference type="Gene3D" id="1.10.1420.10">
    <property type="match status" value="2"/>
</dbReference>
<dbReference type="PROSITE" id="PS00486">
    <property type="entry name" value="DNA_MISMATCH_REPAIR_2"/>
    <property type="match status" value="1"/>
</dbReference>
<dbReference type="PANTHER" id="PTHR11361">
    <property type="entry name" value="DNA MISMATCH REPAIR PROTEIN MUTS FAMILY MEMBER"/>
    <property type="match status" value="1"/>
</dbReference>
<evidence type="ECO:0000256" key="1">
    <source>
        <dbReference type="ARBA" id="ARBA00022741"/>
    </source>
</evidence>
<dbReference type="SUPFAM" id="SSF52540">
    <property type="entry name" value="P-loop containing nucleoside triphosphate hydrolases"/>
    <property type="match status" value="1"/>
</dbReference>
<dbReference type="Pfam" id="PF05190">
    <property type="entry name" value="MutS_IV"/>
    <property type="match status" value="1"/>
</dbReference>
<proteinExistence type="predicted"/>
<feature type="domain" description="DNA mismatch repair proteins mutS family" evidence="4">
    <location>
        <begin position="861"/>
        <end position="877"/>
    </location>
</feature>
<keyword evidence="6" id="KW-1185">Reference proteome</keyword>
<gene>
    <name evidence="5" type="ORF">CDCA_CDCA05G1654</name>
</gene>
<dbReference type="GO" id="GO:0006298">
    <property type="term" value="P:mismatch repair"/>
    <property type="evidence" value="ECO:0007669"/>
    <property type="project" value="InterPro"/>
</dbReference>
<evidence type="ECO:0000256" key="3">
    <source>
        <dbReference type="ARBA" id="ARBA00023125"/>
    </source>
</evidence>
<dbReference type="GO" id="GO:0006312">
    <property type="term" value="P:mitotic recombination"/>
    <property type="evidence" value="ECO:0007669"/>
    <property type="project" value="TreeGrafter"/>
</dbReference>
<evidence type="ECO:0000313" key="5">
    <source>
        <dbReference type="EMBL" id="KAK4535629.1"/>
    </source>
</evidence>
<dbReference type="Gene3D" id="3.30.420.110">
    <property type="entry name" value="MutS, connector domain"/>
    <property type="match status" value="1"/>
</dbReference>
<dbReference type="PANTHER" id="PTHR11361:SF35">
    <property type="entry name" value="DNA MISMATCH REPAIR PROTEIN MSH2"/>
    <property type="match status" value="1"/>
</dbReference>
<dbReference type="GO" id="GO:0005524">
    <property type="term" value="F:ATP binding"/>
    <property type="evidence" value="ECO:0007669"/>
    <property type="project" value="UniProtKB-KW"/>
</dbReference>
<keyword evidence="3" id="KW-0238">DNA-binding</keyword>
<evidence type="ECO:0000256" key="2">
    <source>
        <dbReference type="ARBA" id="ARBA00022840"/>
    </source>
</evidence>
<dbReference type="Pfam" id="PF05192">
    <property type="entry name" value="MutS_III"/>
    <property type="match status" value="1"/>
</dbReference>
<keyword evidence="1" id="KW-0547">Nucleotide-binding</keyword>
<dbReference type="EMBL" id="JANCYW010000005">
    <property type="protein sequence ID" value="KAK4535629.1"/>
    <property type="molecule type" value="Genomic_DNA"/>
</dbReference>
<dbReference type="GO" id="GO:0140664">
    <property type="term" value="F:ATP-dependent DNA damage sensor activity"/>
    <property type="evidence" value="ECO:0007669"/>
    <property type="project" value="InterPro"/>
</dbReference>
<organism evidence="5 6">
    <name type="scientific">Cyanidium caldarium</name>
    <name type="common">Red alga</name>
    <dbReference type="NCBI Taxonomy" id="2771"/>
    <lineage>
        <taxon>Eukaryota</taxon>
        <taxon>Rhodophyta</taxon>
        <taxon>Bangiophyceae</taxon>
        <taxon>Cyanidiales</taxon>
        <taxon>Cyanidiaceae</taxon>
        <taxon>Cyanidium</taxon>
    </lineage>
</organism>
<evidence type="ECO:0000313" key="6">
    <source>
        <dbReference type="Proteomes" id="UP001301350"/>
    </source>
</evidence>
<dbReference type="GO" id="GO:0032301">
    <property type="term" value="C:MutSalpha complex"/>
    <property type="evidence" value="ECO:0007669"/>
    <property type="project" value="TreeGrafter"/>
</dbReference>
<sequence>MTTAEESSLWKLLGGEAFAKELVTGLGEAVGCDAAVGGQRLREVLLMVSLDGTSGGAEGTVGVLGDPSWLPHAVCTDALRLELGGAGRPTVLYAVRWGAAQRSQLREVVWLALQRGKAVAAYTRGPVLAAAGSAGGEARGIPQRLARQWRLSAWGAGTAAEGVLAVWGLRPPDEELEGAPSGDQRLLATEIGQGGVLAMRCVNSAGASSRGCTGVYVGGSGGMHRVIGLGYGDPASRQLLVCELQDAGQVLSEWALDQLERVVLQTGAREWAVCASDLTGYELRQLEALAEALGTVSLTCAPRSVFHSTALEEEVALLARRDQQAPSAAEVSVVEGQRAPFSASAFGMVDPATCGVSRDCLAACIRLLDLTKDPAQWQQFVIGELSLRSFMRLDAAALRALNVFRGDEGGGIGGTSGDGGHDTSLYALLNRCRTRMGAALLRRYLAQPLQDRTRIERRLNAVELLCVDALMRQSLHEDHLKRMPDLGSLCRRLASKRGTLRDVVLLYQTAVRLPSLSCALEEGVRDGCASHAAACEALESDIGRPLQRLSARLESFSATVEKYVDLERIANHEYVVHPGADPELGDIRAEMDTVLARIGDAYEEACSALGLKGAGPQGLDRLKLDRKDGLGYSLRVSRRDEVLIRNQPQYLVLETRKDGVRFTTPALRHLSNRYADAAAWYEDKERGIRARALELFGSYLPCFSELAAVVAELDVLVALAVVASTQQWSRPHLLEAADDVVATADPPGLVLRGARHPVVERWLPAGQGFIANDVDLSSPGRLAIITGPNMGGKSVAIRSVGVIVLLAHVGSFVPASHAQIPLVDQILARVGAGDQQTRGVSTFMAEMIDAAAIVRNATRNSLVIIDELGRGTSTQDGYGLAAAICEELARRRSLALVATHFHELTQLAAVLPPDTVHNYHVAAEQRPPETGSSRDATGPLVFLYELRPGPSETSFGIHVAEMAGFPEVVLEDARQKAAQLEHCKQVLQLSKDVESPLPEPFSSAST</sequence>
<name>A0AAV9ITQ8_CYACA</name>
<dbReference type="SUPFAM" id="SSF48334">
    <property type="entry name" value="DNA repair protein MutS, domain III"/>
    <property type="match status" value="1"/>
</dbReference>
<reference evidence="5 6" key="1">
    <citation type="submission" date="2022-07" db="EMBL/GenBank/DDBJ databases">
        <title>Genome-wide signatures of adaptation to extreme environments.</title>
        <authorList>
            <person name="Cho C.H."/>
            <person name="Yoon H.S."/>
        </authorList>
    </citation>
    <scope>NUCLEOTIDE SEQUENCE [LARGE SCALE GENOMIC DNA]</scope>
    <source>
        <strain evidence="5 6">DBV 063 E5</strain>
    </source>
</reference>
<dbReference type="InterPro" id="IPR027417">
    <property type="entry name" value="P-loop_NTPase"/>
</dbReference>
<protein>
    <recommendedName>
        <fullName evidence="4">DNA mismatch repair proteins mutS family domain-containing protein</fullName>
    </recommendedName>
</protein>
<dbReference type="InterPro" id="IPR007861">
    <property type="entry name" value="DNA_mismatch_repair_MutS_clamp"/>
</dbReference>
<dbReference type="Proteomes" id="UP001301350">
    <property type="component" value="Unassembled WGS sequence"/>
</dbReference>
<dbReference type="InterPro" id="IPR007696">
    <property type="entry name" value="DNA_mismatch_repair_MutS_core"/>
</dbReference>
<dbReference type="InterPro" id="IPR036187">
    <property type="entry name" value="DNA_mismatch_repair_MutS_sf"/>
</dbReference>
<evidence type="ECO:0000259" key="4">
    <source>
        <dbReference type="PROSITE" id="PS00486"/>
    </source>
</evidence>
<dbReference type="Gene3D" id="3.40.50.300">
    <property type="entry name" value="P-loop containing nucleotide triphosphate hydrolases"/>
    <property type="match status" value="1"/>
</dbReference>
<dbReference type="Pfam" id="PF00488">
    <property type="entry name" value="MutS_V"/>
    <property type="match status" value="1"/>
</dbReference>
<dbReference type="InterPro" id="IPR000432">
    <property type="entry name" value="DNA_mismatch_repair_MutS_C"/>
</dbReference>
<dbReference type="GO" id="GO:0030983">
    <property type="term" value="F:mismatched DNA binding"/>
    <property type="evidence" value="ECO:0007669"/>
    <property type="project" value="InterPro"/>
</dbReference>
<keyword evidence="2" id="KW-0067">ATP-binding</keyword>
<dbReference type="InterPro" id="IPR036678">
    <property type="entry name" value="MutS_con_dom_sf"/>
</dbReference>
<comment type="caution">
    <text evidence="5">The sequence shown here is derived from an EMBL/GenBank/DDBJ whole genome shotgun (WGS) entry which is preliminary data.</text>
</comment>
<dbReference type="SMART" id="SM00534">
    <property type="entry name" value="MUTSac"/>
    <property type="match status" value="1"/>
</dbReference>
<dbReference type="AlphaFoldDB" id="A0AAV9ITQ8"/>
<accession>A0AAV9ITQ8</accession>
<dbReference type="InterPro" id="IPR045076">
    <property type="entry name" value="MutS"/>
</dbReference>